<dbReference type="STRING" id="1114924.SAMN05216258_1076"/>
<proteinExistence type="predicted"/>
<dbReference type="EMBL" id="FOQH01000007">
    <property type="protein sequence ID" value="SFI46335.1"/>
    <property type="molecule type" value="Genomic_DNA"/>
</dbReference>
<evidence type="ECO:0000313" key="3">
    <source>
        <dbReference type="Proteomes" id="UP000199377"/>
    </source>
</evidence>
<dbReference type="InterPro" id="IPR002035">
    <property type="entry name" value="VWF_A"/>
</dbReference>
<reference evidence="2 3" key="1">
    <citation type="submission" date="2016-10" db="EMBL/GenBank/DDBJ databases">
        <authorList>
            <person name="de Groot N.N."/>
        </authorList>
    </citation>
    <scope>NUCLEOTIDE SEQUENCE [LARGE SCALE GENOMIC DNA]</scope>
    <source>
        <strain evidence="2 3">CGMCC 1.11030</strain>
    </source>
</reference>
<feature type="domain" description="VWFA" evidence="1">
    <location>
        <begin position="14"/>
        <end position="207"/>
    </location>
</feature>
<organism evidence="2 3">
    <name type="scientific">Albimonas pacifica</name>
    <dbReference type="NCBI Taxonomy" id="1114924"/>
    <lineage>
        <taxon>Bacteria</taxon>
        <taxon>Pseudomonadati</taxon>
        <taxon>Pseudomonadota</taxon>
        <taxon>Alphaproteobacteria</taxon>
        <taxon>Rhodobacterales</taxon>
        <taxon>Paracoccaceae</taxon>
        <taxon>Albimonas</taxon>
    </lineage>
</organism>
<dbReference type="InterPro" id="IPR036465">
    <property type="entry name" value="vWFA_dom_sf"/>
</dbReference>
<accession>A0A1I3IE78</accession>
<dbReference type="InterPro" id="IPR010607">
    <property type="entry name" value="DUF1194"/>
</dbReference>
<dbReference type="Proteomes" id="UP000199377">
    <property type="component" value="Unassembled WGS sequence"/>
</dbReference>
<dbReference type="Pfam" id="PF06707">
    <property type="entry name" value="DUF1194"/>
    <property type="match status" value="1"/>
</dbReference>
<dbReference type="Gene3D" id="3.40.50.410">
    <property type="entry name" value="von Willebrand factor, type A domain"/>
    <property type="match status" value="1"/>
</dbReference>
<dbReference type="PROSITE" id="PS50234">
    <property type="entry name" value="VWFA"/>
    <property type="match status" value="1"/>
</dbReference>
<dbReference type="AlphaFoldDB" id="A0A1I3IE78"/>
<gene>
    <name evidence="2" type="ORF">SAMN05216258_1076</name>
</gene>
<dbReference type="SUPFAM" id="SSF53300">
    <property type="entry name" value="vWA-like"/>
    <property type="match status" value="1"/>
</dbReference>
<protein>
    <recommendedName>
        <fullName evidence="1">VWFA domain-containing protein</fullName>
    </recommendedName>
</protein>
<dbReference type="RefSeq" id="WP_092860878.1">
    <property type="nucleotide sequence ID" value="NZ_FOQH01000007.1"/>
</dbReference>
<name>A0A1I3IE78_9RHOB</name>
<evidence type="ECO:0000259" key="1">
    <source>
        <dbReference type="PROSITE" id="PS50234"/>
    </source>
</evidence>
<evidence type="ECO:0000313" key="2">
    <source>
        <dbReference type="EMBL" id="SFI46335.1"/>
    </source>
</evidence>
<keyword evidence="3" id="KW-1185">Reference proteome</keyword>
<dbReference type="OrthoDB" id="9792179at2"/>
<sequence>MFGAGPASAACALGLALALDVSSSVDEGEYALQSQGLADALEDPDVKEALLDPGTGEVRIAVYEWSGRWQHALVADWRPMTSPQAIDALAARVRTAARSHSDYPTALGHAIGFAARLLEDVRDCERRVLDVSGDGANNDGYEPTTAYSSFPMDDVTVNALVVGGVARPQLVRYFETMVIRGVGAFTEVAEDYGDYARAMKRKLLREIRPPMAIGALEAPTPEMQPPG</sequence>